<dbReference type="Gene3D" id="2.60.40.3800">
    <property type="match status" value="1"/>
</dbReference>
<comment type="caution">
    <text evidence="3">The sequence shown here is derived from an EMBL/GenBank/DDBJ whole genome shotgun (WGS) entry which is preliminary data.</text>
</comment>
<keyword evidence="4" id="KW-1185">Reference proteome</keyword>
<organism evidence="3 4">
    <name type="scientific">Candidatus Methanocrinis natronophilus</name>
    <dbReference type="NCBI Taxonomy" id="3033396"/>
    <lineage>
        <taxon>Archaea</taxon>
        <taxon>Methanobacteriati</taxon>
        <taxon>Methanobacteriota</taxon>
        <taxon>Stenosarchaea group</taxon>
        <taxon>Methanomicrobia</taxon>
        <taxon>Methanotrichales</taxon>
        <taxon>Methanotrichaceae</taxon>
        <taxon>Methanocrinis</taxon>
    </lineage>
</organism>
<proteinExistence type="predicted"/>
<dbReference type="InterPro" id="IPR029030">
    <property type="entry name" value="Caspase-like_dom_sf"/>
</dbReference>
<dbReference type="RefSeq" id="WP_316965511.1">
    <property type="nucleotide sequence ID" value="NZ_JARFPK010000003.1"/>
</dbReference>
<dbReference type="InterPro" id="IPR029031">
    <property type="entry name" value="Gingipain_N_sf"/>
</dbReference>
<dbReference type="EMBL" id="JARFPK010000003">
    <property type="protein sequence ID" value="MDF0589751.1"/>
    <property type="molecule type" value="Genomic_DNA"/>
</dbReference>
<dbReference type="Pfam" id="PF01364">
    <property type="entry name" value="Peptidase_C25"/>
    <property type="match status" value="1"/>
</dbReference>
<evidence type="ECO:0000313" key="4">
    <source>
        <dbReference type="Proteomes" id="UP001220010"/>
    </source>
</evidence>
<evidence type="ECO:0000313" key="3">
    <source>
        <dbReference type="EMBL" id="MDF0589751.1"/>
    </source>
</evidence>
<accession>A0ABT5X4Y7</accession>
<reference evidence="3 4" key="1">
    <citation type="submission" date="2023-03" db="EMBL/GenBank/DDBJ databases">
        <title>WGS of Methanotrichaceae archaeon Mx.</title>
        <authorList>
            <person name="Sorokin D.Y."/>
            <person name="Merkel A.Y."/>
        </authorList>
    </citation>
    <scope>NUCLEOTIDE SEQUENCE [LARGE SCALE GENOMIC DNA]</scope>
    <source>
        <strain evidence="3 4">Mx</strain>
    </source>
</reference>
<keyword evidence="1" id="KW-0732">Signal</keyword>
<dbReference type="Gene3D" id="3.40.50.1460">
    <property type="match status" value="1"/>
</dbReference>
<dbReference type="Gene3D" id="3.40.50.10390">
    <property type="entry name" value="Gingipain r, domain 1"/>
    <property type="match status" value="1"/>
</dbReference>
<evidence type="ECO:0000259" key="2">
    <source>
        <dbReference type="Pfam" id="PF01364"/>
    </source>
</evidence>
<name>A0ABT5X4Y7_9EURY</name>
<sequence>MKKIMALWLVCLLYLSFGLAFASSASVDPGSTGMITLQYQLDDPNVEMGRETLSGPDGSEMVYDRVTIPGLNDRIVSGEPVIPFKTARILIPYGEEVREIKVVAGNEKYLGRVSIMPGQNSVPIGFTSNCTECRPQDNWTSPDHAFLDESIYGSDRPYPEVAYSVLGVQKKHGYSILSINLYPIKYIPKTGDAYSFAAFDVEVTTSPAETLSPGLLRGLPRDKREVEMIVDNPEKTTTYPSDLAATGRSLLLDGYYDYIVITNQYLKEAPGPYNFQALIEKKKEKGLNAAIVTVEDIYANYRQSVRQDDQEVIRDFIRDAYTNNQITYVLLGGDGDGARIGGETWDAIVPTRLLWAWAYEPCPESCGIPRERVGIASDLYYASLEGDFKGANGVYGGPGVNLYANVYVGRAPVDNYIELSNFVRKTIAYDSTPSTDRYLRGIWMVGEYMEPMGVLTLDDEPLTWKWGGDYKDRIKPIFPANFSVQTLYDRDFPGDECCPNQHNWGREHLIREINANYVHAINHVGTSNFCDVVAYVMKMGYQHADALTNEKYFLGYSQAGYAGAFDNRDPNGIYLPHDSVLEHFVTAKGGAFAFIGNSRYGLINPSSIENSPSQKFDLAFWEEMFNATDEYGRPVTNIGYINQISKEKFIGAVDGGEENMRYSYYSINLLGCPETPFIIPSGVLTPKVEDTAPAVPEILTEAVVEVEKKKDTDLAVPDIFSDGMRFELDFHELDFPTLDPGVWGFS</sequence>
<dbReference type="InterPro" id="IPR001769">
    <property type="entry name" value="Gingipain"/>
</dbReference>
<gene>
    <name evidence="3" type="ORF">P0O15_00970</name>
</gene>
<dbReference type="InterPro" id="IPR038490">
    <property type="entry name" value="Gingipain_propep_sf"/>
</dbReference>
<dbReference type="SUPFAM" id="SSF52129">
    <property type="entry name" value="Caspase-like"/>
    <property type="match status" value="1"/>
</dbReference>
<protein>
    <submittedName>
        <fullName evidence="3">C25 family cysteine peptidase</fullName>
    </submittedName>
</protein>
<dbReference type="Proteomes" id="UP001220010">
    <property type="component" value="Unassembled WGS sequence"/>
</dbReference>
<feature type="domain" description="Gingipain" evidence="2">
    <location>
        <begin position="258"/>
        <end position="674"/>
    </location>
</feature>
<evidence type="ECO:0000256" key="1">
    <source>
        <dbReference type="ARBA" id="ARBA00022729"/>
    </source>
</evidence>